<evidence type="ECO:0000313" key="3">
    <source>
        <dbReference type="EMBL" id="MCW6511334.1"/>
    </source>
</evidence>
<keyword evidence="4" id="KW-1185">Reference proteome</keyword>
<organism evidence="3 4">
    <name type="scientific">Lichenifustis flavocetrariae</name>
    <dbReference type="NCBI Taxonomy" id="2949735"/>
    <lineage>
        <taxon>Bacteria</taxon>
        <taxon>Pseudomonadati</taxon>
        <taxon>Pseudomonadota</taxon>
        <taxon>Alphaproteobacteria</taxon>
        <taxon>Hyphomicrobiales</taxon>
        <taxon>Lichenihabitantaceae</taxon>
        <taxon>Lichenifustis</taxon>
    </lineage>
</organism>
<feature type="transmembrane region" description="Helical" evidence="1">
    <location>
        <begin position="109"/>
        <end position="131"/>
    </location>
</feature>
<comment type="caution">
    <text evidence="3">The sequence shown here is derived from an EMBL/GenBank/DDBJ whole genome shotgun (WGS) entry which is preliminary data.</text>
</comment>
<feature type="transmembrane region" description="Helical" evidence="1">
    <location>
        <begin position="190"/>
        <end position="212"/>
    </location>
</feature>
<evidence type="ECO:0000259" key="2">
    <source>
        <dbReference type="Pfam" id="PF01757"/>
    </source>
</evidence>
<dbReference type="GO" id="GO:0000271">
    <property type="term" value="P:polysaccharide biosynthetic process"/>
    <property type="evidence" value="ECO:0007669"/>
    <property type="project" value="TreeGrafter"/>
</dbReference>
<reference evidence="3" key="1">
    <citation type="submission" date="2022-05" db="EMBL/GenBank/DDBJ databases">
        <authorList>
            <person name="Pankratov T."/>
        </authorList>
    </citation>
    <scope>NUCLEOTIDE SEQUENCE</scope>
    <source>
        <strain evidence="3">BP6-180914</strain>
    </source>
</reference>
<keyword evidence="3" id="KW-0808">Transferase</keyword>
<dbReference type="AlphaFoldDB" id="A0AA41Z054"/>
<name>A0AA41Z054_9HYPH</name>
<keyword evidence="1" id="KW-0472">Membrane</keyword>
<dbReference type="InterPro" id="IPR050879">
    <property type="entry name" value="Acyltransferase_3"/>
</dbReference>
<dbReference type="Proteomes" id="UP001165667">
    <property type="component" value="Unassembled WGS sequence"/>
</dbReference>
<keyword evidence="3" id="KW-0012">Acyltransferase</keyword>
<keyword evidence="1" id="KW-1133">Transmembrane helix</keyword>
<dbReference type="GO" id="GO:0016747">
    <property type="term" value="F:acyltransferase activity, transferring groups other than amino-acyl groups"/>
    <property type="evidence" value="ECO:0007669"/>
    <property type="project" value="InterPro"/>
</dbReference>
<gene>
    <name evidence="3" type="ORF">M8523_25460</name>
</gene>
<dbReference type="PANTHER" id="PTHR23028:SF131">
    <property type="entry name" value="BLR2367 PROTEIN"/>
    <property type="match status" value="1"/>
</dbReference>
<evidence type="ECO:0000313" key="4">
    <source>
        <dbReference type="Proteomes" id="UP001165667"/>
    </source>
</evidence>
<keyword evidence="1" id="KW-0812">Transmembrane</keyword>
<dbReference type="InterPro" id="IPR002656">
    <property type="entry name" value="Acyl_transf_3_dom"/>
</dbReference>
<evidence type="ECO:0000256" key="1">
    <source>
        <dbReference type="SAM" id="Phobius"/>
    </source>
</evidence>
<dbReference type="EMBL" id="JAMOIM010000024">
    <property type="protein sequence ID" value="MCW6511334.1"/>
    <property type="molecule type" value="Genomic_DNA"/>
</dbReference>
<feature type="transmembrane region" description="Helical" evidence="1">
    <location>
        <begin position="161"/>
        <end position="183"/>
    </location>
</feature>
<sequence>MVLVFHASYMLNEQGGYNFSYTNAGAAGVDIFFVISGFIIAYITRGSCVSPSQFLGRRLIRIGPCYWFYTTVTLAILLAVPTAFAHLKLDVTHVELSYLMVLSNNNDHVIGTLLGVGWTVCFEAYFYVLVGGLIHLPLRYRTGTLCTIIVSGALLENVVTAPAFASVVFSALPLEFLIGYLFGGAYASGFAFRCTPAVAGIVIACLAIVVAGRENLVASELDPWRVLYFGLPAACLVAGCISLDARQVFTPPRVLTRIGDASYSLYLSHQFILYAIGKAWHGLGLHNLLPALSLLVAGVGSSLGYGILSYRWFERPLTRFLNGRLRRFELGQPRQMPEILDRPNA</sequence>
<dbReference type="GO" id="GO:0016020">
    <property type="term" value="C:membrane"/>
    <property type="evidence" value="ECO:0007669"/>
    <property type="project" value="TreeGrafter"/>
</dbReference>
<dbReference type="PANTHER" id="PTHR23028">
    <property type="entry name" value="ACETYLTRANSFERASE"/>
    <property type="match status" value="1"/>
</dbReference>
<feature type="transmembrane region" description="Helical" evidence="1">
    <location>
        <begin position="20"/>
        <end position="44"/>
    </location>
</feature>
<accession>A0AA41Z054</accession>
<feature type="transmembrane region" description="Helical" evidence="1">
    <location>
        <begin position="65"/>
        <end position="89"/>
    </location>
</feature>
<feature type="transmembrane region" description="Helical" evidence="1">
    <location>
        <begin position="224"/>
        <end position="243"/>
    </location>
</feature>
<feature type="transmembrane region" description="Helical" evidence="1">
    <location>
        <begin position="289"/>
        <end position="310"/>
    </location>
</feature>
<protein>
    <submittedName>
        <fullName evidence="3">Acyltransferase</fullName>
    </submittedName>
</protein>
<dbReference type="Pfam" id="PF01757">
    <property type="entry name" value="Acyl_transf_3"/>
    <property type="match status" value="1"/>
</dbReference>
<proteinExistence type="predicted"/>
<feature type="domain" description="Acyltransferase 3" evidence="2">
    <location>
        <begin position="1"/>
        <end position="302"/>
    </location>
</feature>